<evidence type="ECO:0000313" key="4">
    <source>
        <dbReference type="EMBL" id="VFJ12733.1"/>
    </source>
</evidence>
<keyword evidence="2" id="KW-0547">Nucleotide-binding</keyword>
<gene>
    <name evidence="4" type="ORF">NFRAN_0412</name>
</gene>
<dbReference type="GeneID" id="39419949"/>
<dbReference type="GO" id="GO:0035999">
    <property type="term" value="P:tetrahydrofolate interconversion"/>
    <property type="evidence" value="ECO:0007669"/>
    <property type="project" value="TreeGrafter"/>
</dbReference>
<dbReference type="InterPro" id="IPR002698">
    <property type="entry name" value="FTHF_cligase"/>
</dbReference>
<dbReference type="InterPro" id="IPR024185">
    <property type="entry name" value="FTHF_cligase-like_sf"/>
</dbReference>
<reference evidence="4 5" key="1">
    <citation type="submission" date="2019-02" db="EMBL/GenBank/DDBJ databases">
        <authorList>
            <person name="Lehtovirta-Morley E L."/>
        </authorList>
    </citation>
    <scope>NUCLEOTIDE SEQUENCE [LARGE SCALE GENOMIC DNA]</scope>
    <source>
        <strain evidence="4">NFRAN1</strain>
    </source>
</reference>
<dbReference type="GO" id="GO:0009396">
    <property type="term" value="P:folic acid-containing compound biosynthetic process"/>
    <property type="evidence" value="ECO:0007669"/>
    <property type="project" value="TreeGrafter"/>
</dbReference>
<name>A0A484I6I9_9ARCH</name>
<sequence>MIDDRDIMVTDRTRLRLKYLEVRKALSSFDSFIRSWAIQARLITSNLFCKAKVIGLYYPILNEVQTFRIITYSLSHFKTICLPAVVDGRLLFYKYESIMGLQKGKYNIMEPIYDNIYMNHELDLLIIPGIVFDFFGNRIGYGKGYYDKLISSLDRKKCTIAGLGYNFQVHPQEIEYFDHDAKLDALFTEAETRFFRPGLEET</sequence>
<keyword evidence="5" id="KW-1185">Reference proteome</keyword>
<dbReference type="PIRSF" id="PIRSF006806">
    <property type="entry name" value="FTHF_cligase"/>
    <property type="match status" value="1"/>
</dbReference>
<keyword evidence="4" id="KW-0436">Ligase</keyword>
<keyword evidence="3" id="KW-0067">ATP-binding</keyword>
<protein>
    <submittedName>
        <fullName evidence="4">5-formyltetrahydrofolate cyclo-ligase family protein (Modular protein)</fullName>
    </submittedName>
</protein>
<dbReference type="Pfam" id="PF01812">
    <property type="entry name" value="5-FTHF_cyc-lig"/>
    <property type="match status" value="1"/>
</dbReference>
<dbReference type="GO" id="GO:0030272">
    <property type="term" value="F:5-formyltetrahydrofolate cyclo-ligase activity"/>
    <property type="evidence" value="ECO:0007669"/>
    <property type="project" value="TreeGrafter"/>
</dbReference>
<dbReference type="RefSeq" id="WP_134482792.1">
    <property type="nucleotide sequence ID" value="NZ_LR216287.1"/>
</dbReference>
<dbReference type="NCBIfam" id="TIGR02727">
    <property type="entry name" value="MTHFS_bact"/>
    <property type="match status" value="1"/>
</dbReference>
<dbReference type="Gene3D" id="3.40.50.10420">
    <property type="entry name" value="NagB/RpiA/CoA transferase-like"/>
    <property type="match status" value="1"/>
</dbReference>
<evidence type="ECO:0000256" key="2">
    <source>
        <dbReference type="ARBA" id="ARBA00022741"/>
    </source>
</evidence>
<evidence type="ECO:0000313" key="5">
    <source>
        <dbReference type="Proteomes" id="UP000294299"/>
    </source>
</evidence>
<dbReference type="PANTHER" id="PTHR23407">
    <property type="entry name" value="ATPASE INHIBITOR/5-FORMYLTETRAHYDROFOLATE CYCLO-LIGASE"/>
    <property type="match status" value="1"/>
</dbReference>
<evidence type="ECO:0000256" key="3">
    <source>
        <dbReference type="ARBA" id="ARBA00022840"/>
    </source>
</evidence>
<dbReference type="SUPFAM" id="SSF100950">
    <property type="entry name" value="NagB/RpiA/CoA transferase-like"/>
    <property type="match status" value="1"/>
</dbReference>
<evidence type="ECO:0000256" key="1">
    <source>
        <dbReference type="ARBA" id="ARBA00010638"/>
    </source>
</evidence>
<organism evidence="4 5">
    <name type="scientific">Candidatus Nitrosocosmicus franklandianus</name>
    <dbReference type="NCBI Taxonomy" id="1798806"/>
    <lineage>
        <taxon>Archaea</taxon>
        <taxon>Nitrososphaerota</taxon>
        <taxon>Nitrososphaeria</taxon>
        <taxon>Nitrososphaerales</taxon>
        <taxon>Nitrososphaeraceae</taxon>
        <taxon>Candidatus Nitrosocosmicus</taxon>
    </lineage>
</organism>
<dbReference type="InterPro" id="IPR037171">
    <property type="entry name" value="NagB/RpiA_transferase-like"/>
</dbReference>
<dbReference type="EMBL" id="LR216287">
    <property type="protein sequence ID" value="VFJ12733.1"/>
    <property type="molecule type" value="Genomic_DNA"/>
</dbReference>
<dbReference type="AlphaFoldDB" id="A0A484I6I9"/>
<dbReference type="KEGG" id="nfn:NFRAN_0412"/>
<dbReference type="GO" id="GO:0005524">
    <property type="term" value="F:ATP binding"/>
    <property type="evidence" value="ECO:0007669"/>
    <property type="project" value="UniProtKB-KW"/>
</dbReference>
<proteinExistence type="inferred from homology"/>
<dbReference type="Proteomes" id="UP000294299">
    <property type="component" value="Chromosome NFRAN"/>
</dbReference>
<comment type="similarity">
    <text evidence="1">Belongs to the 5-formyltetrahydrofolate cyclo-ligase family.</text>
</comment>
<accession>A0A484I6I9</accession>
<dbReference type="PANTHER" id="PTHR23407:SF1">
    <property type="entry name" value="5-FORMYLTETRAHYDROFOLATE CYCLO-LIGASE"/>
    <property type="match status" value="1"/>
</dbReference>